<evidence type="ECO:0000256" key="1">
    <source>
        <dbReference type="SAM" id="MobiDB-lite"/>
    </source>
</evidence>
<organism evidence="4 5">
    <name type="scientific">Stutzerimonas stutzeri (strain A1501)</name>
    <name type="common">Pseudomonas stutzeri</name>
    <dbReference type="NCBI Taxonomy" id="379731"/>
    <lineage>
        <taxon>Bacteria</taxon>
        <taxon>Pseudomonadati</taxon>
        <taxon>Pseudomonadota</taxon>
        <taxon>Gammaproteobacteria</taxon>
        <taxon>Pseudomonadales</taxon>
        <taxon>Pseudomonadaceae</taxon>
        <taxon>Stutzerimonas</taxon>
    </lineage>
</organism>
<dbReference type="InterPro" id="IPR025392">
    <property type="entry name" value="DUF4124"/>
</dbReference>
<gene>
    <name evidence="4" type="ordered locus">PST_3259</name>
</gene>
<dbReference type="EMBL" id="CP000304">
    <property type="protein sequence ID" value="ABP80890.1"/>
    <property type="molecule type" value="Genomic_DNA"/>
</dbReference>
<dbReference type="Proteomes" id="UP000000233">
    <property type="component" value="Chromosome"/>
</dbReference>
<dbReference type="KEGG" id="psa:PST_3259"/>
<dbReference type="AlphaFoldDB" id="A4VPI9"/>
<evidence type="ECO:0000259" key="3">
    <source>
        <dbReference type="Pfam" id="PF13511"/>
    </source>
</evidence>
<reference evidence="4 5" key="1">
    <citation type="journal article" date="2008" name="Proc. Natl. Acad. Sci. U.S.A.">
        <title>Nitrogen fixation island and rhizosphere competence traits in the genome of root-associated Pseudomonas stutzeri A1501.</title>
        <authorList>
            <person name="Yan Y."/>
            <person name="Yang J."/>
            <person name="Dou Y."/>
            <person name="Chen M."/>
            <person name="Ping S."/>
            <person name="Peng J."/>
            <person name="Lu W."/>
            <person name="Zhang W."/>
            <person name="Yao Z."/>
            <person name="Li H."/>
            <person name="Liu W."/>
            <person name="He S."/>
            <person name="Geng L."/>
            <person name="Zhang X."/>
            <person name="Yang F."/>
            <person name="Yu H."/>
            <person name="Zhan Y."/>
            <person name="Li D."/>
            <person name="Lin Z."/>
            <person name="Wang Y."/>
            <person name="Elmerich C."/>
            <person name="Lin M."/>
            <person name="Jin Q."/>
        </authorList>
    </citation>
    <scope>NUCLEOTIDE SEQUENCE [LARGE SCALE GENOMIC DNA]</scope>
    <source>
        <strain evidence="4 5">A1501</strain>
    </source>
</reference>
<dbReference type="Pfam" id="PF13511">
    <property type="entry name" value="DUF4124"/>
    <property type="match status" value="1"/>
</dbReference>
<feature type="domain" description="DUF4124" evidence="3">
    <location>
        <begin position="22"/>
        <end position="76"/>
    </location>
</feature>
<evidence type="ECO:0000256" key="2">
    <source>
        <dbReference type="SAM" id="SignalP"/>
    </source>
</evidence>
<feature type="region of interest" description="Disordered" evidence="1">
    <location>
        <begin position="124"/>
        <end position="156"/>
    </location>
</feature>
<proteinExistence type="predicted"/>
<keyword evidence="5" id="KW-1185">Reference proteome</keyword>
<feature type="region of interest" description="Disordered" evidence="1">
    <location>
        <begin position="67"/>
        <end position="88"/>
    </location>
</feature>
<feature type="chain" id="PRO_5002675528" description="DUF4124 domain-containing protein" evidence="2">
    <location>
        <begin position="33"/>
        <end position="156"/>
    </location>
</feature>
<dbReference type="eggNOG" id="ENOG50339YA">
    <property type="taxonomic scope" value="Bacteria"/>
</dbReference>
<evidence type="ECO:0000313" key="4">
    <source>
        <dbReference type="EMBL" id="ABP80890.1"/>
    </source>
</evidence>
<protein>
    <recommendedName>
        <fullName evidence="3">DUF4124 domain-containing protein</fullName>
    </recommendedName>
</protein>
<evidence type="ECO:0000313" key="5">
    <source>
        <dbReference type="Proteomes" id="UP000000233"/>
    </source>
</evidence>
<dbReference type="HOGENOM" id="CLU_108835_3_1_6"/>
<accession>A4VPI9</accession>
<feature type="signal peptide" evidence="2">
    <location>
        <begin position="1"/>
        <end position="32"/>
    </location>
</feature>
<sequence>MEAVFRPDEGNSMRLMFLASGLMLALCGNAMAAQVYKWVDAQGVTHFGAQPPQGQQVETVNTVVAPGKSATPPAPAVQENDAEPDQRTIDRKVKQQVAAQEAERKRYCETLRTNLAQLQNNPRVRVEENGETRRVTEEERQARISETRDKIAENCN</sequence>
<name>A4VPI9_STUS1</name>
<keyword evidence="2" id="KW-0732">Signal</keyword>